<feature type="region of interest" description="Disordered" evidence="10">
    <location>
        <begin position="43"/>
        <end position="96"/>
    </location>
</feature>
<dbReference type="GO" id="GO:0008320">
    <property type="term" value="F:protein transmembrane transporter activity"/>
    <property type="evidence" value="ECO:0007669"/>
    <property type="project" value="UniProtKB-UniRule"/>
</dbReference>
<accession>A0A916U0Z0</accession>
<dbReference type="PANTHER" id="PTHR42982">
    <property type="entry name" value="SEC-INDEPENDENT PROTEIN TRANSLOCASE PROTEIN TATA"/>
    <property type="match status" value="1"/>
</dbReference>
<evidence type="ECO:0000313" key="11">
    <source>
        <dbReference type="EMBL" id="GGC54231.1"/>
    </source>
</evidence>
<dbReference type="GO" id="GO:0043953">
    <property type="term" value="P:protein transport by the Tat complex"/>
    <property type="evidence" value="ECO:0007669"/>
    <property type="project" value="UniProtKB-UniRule"/>
</dbReference>
<dbReference type="InterPro" id="IPR003369">
    <property type="entry name" value="TatA/B/E"/>
</dbReference>
<evidence type="ECO:0000256" key="4">
    <source>
        <dbReference type="ARBA" id="ARBA00022692"/>
    </source>
</evidence>
<evidence type="ECO:0000256" key="9">
    <source>
        <dbReference type="HAMAP-Rule" id="MF_00236"/>
    </source>
</evidence>
<keyword evidence="3 9" id="KW-1003">Cell membrane</keyword>
<sequence>MGFTSPWHWLILLLVIVVLFGSKRLPDAARGLGRSMRIFKSEIKEMGNDGDESPKRESTPPQQLAAPPLSTPAPEAQPGTGQPQAQGQGDTQSGQS</sequence>
<dbReference type="Proteomes" id="UP000641514">
    <property type="component" value="Unassembled WGS sequence"/>
</dbReference>
<comment type="subcellular location">
    <subcellularLocation>
        <location evidence="1 9">Cell membrane</location>
        <topology evidence="1 9">Single-pass membrane protein</topology>
    </subcellularLocation>
</comment>
<keyword evidence="6 9" id="KW-1133">Transmembrane helix</keyword>
<keyword evidence="8 9" id="KW-0472">Membrane</keyword>
<dbReference type="InterPro" id="IPR006312">
    <property type="entry name" value="TatA/E"/>
</dbReference>
<keyword evidence="2 9" id="KW-0813">Transport</keyword>
<dbReference type="Gene3D" id="1.20.5.3310">
    <property type="match status" value="1"/>
</dbReference>
<dbReference type="PANTHER" id="PTHR42982:SF8">
    <property type="entry name" value="SEC-INDEPENDENT PROTEIN TRANSLOCASE PROTEIN TATA"/>
    <property type="match status" value="1"/>
</dbReference>
<evidence type="ECO:0000256" key="3">
    <source>
        <dbReference type="ARBA" id="ARBA00022475"/>
    </source>
</evidence>
<keyword evidence="4 9" id="KW-0812">Transmembrane</keyword>
<comment type="similarity">
    <text evidence="9">Belongs to the TatA/E family.</text>
</comment>
<evidence type="ECO:0000256" key="7">
    <source>
        <dbReference type="ARBA" id="ARBA00023010"/>
    </source>
</evidence>
<proteinExistence type="inferred from homology"/>
<evidence type="ECO:0000256" key="2">
    <source>
        <dbReference type="ARBA" id="ARBA00022448"/>
    </source>
</evidence>
<comment type="subunit">
    <text evidence="9">The Tat system comprises two distinct complexes: a TatABC complex, containing multiple copies of TatA, TatB and TatC subunits, and a separate TatA complex, containing only TatA subunits. Substrates initially bind to the TatABC complex, which probably triggers association of the separate TatA complex to form the active translocon.</text>
</comment>
<evidence type="ECO:0000256" key="8">
    <source>
        <dbReference type="ARBA" id="ARBA00023136"/>
    </source>
</evidence>
<dbReference type="NCBIfam" id="TIGR01411">
    <property type="entry name" value="tatAE"/>
    <property type="match status" value="1"/>
</dbReference>
<comment type="function">
    <text evidence="9">Part of the twin-arginine translocation (Tat) system that transports large folded proteins containing a characteristic twin-arginine motif in their signal peptide across membranes. TatA could form the protein-conducting channel of the Tat system.</text>
</comment>
<evidence type="ECO:0000256" key="1">
    <source>
        <dbReference type="ARBA" id="ARBA00004162"/>
    </source>
</evidence>
<dbReference type="AlphaFoldDB" id="A0A916U0Z0"/>
<organism evidence="11 12">
    <name type="scientific">Hoyosella rhizosphaerae</name>
    <dbReference type="NCBI Taxonomy" id="1755582"/>
    <lineage>
        <taxon>Bacteria</taxon>
        <taxon>Bacillati</taxon>
        <taxon>Actinomycetota</taxon>
        <taxon>Actinomycetes</taxon>
        <taxon>Mycobacteriales</taxon>
        <taxon>Hoyosellaceae</taxon>
        <taxon>Hoyosella</taxon>
    </lineage>
</organism>
<dbReference type="EMBL" id="BMJH01000001">
    <property type="protein sequence ID" value="GGC54231.1"/>
    <property type="molecule type" value="Genomic_DNA"/>
</dbReference>
<dbReference type="RefSeq" id="WP_188670027.1">
    <property type="nucleotide sequence ID" value="NZ_BMJH01000001.1"/>
</dbReference>
<keyword evidence="5 9" id="KW-0653">Protein transport</keyword>
<feature type="transmembrane region" description="Helical" evidence="9">
    <location>
        <begin position="6"/>
        <end position="22"/>
    </location>
</feature>
<reference evidence="11" key="2">
    <citation type="submission" date="2020-09" db="EMBL/GenBank/DDBJ databases">
        <authorList>
            <person name="Sun Q."/>
            <person name="Zhou Y."/>
        </authorList>
    </citation>
    <scope>NUCLEOTIDE SEQUENCE</scope>
    <source>
        <strain evidence="11">CGMCC 1.15478</strain>
    </source>
</reference>
<feature type="compositionally biased region" description="Low complexity" evidence="10">
    <location>
        <begin position="72"/>
        <end position="89"/>
    </location>
</feature>
<evidence type="ECO:0000256" key="5">
    <source>
        <dbReference type="ARBA" id="ARBA00022927"/>
    </source>
</evidence>
<comment type="caution">
    <text evidence="11">The sequence shown here is derived from an EMBL/GenBank/DDBJ whole genome shotgun (WGS) entry which is preliminary data.</text>
</comment>
<dbReference type="HAMAP" id="MF_00236">
    <property type="entry name" value="TatA_E"/>
    <property type="match status" value="1"/>
</dbReference>
<reference evidence="11" key="1">
    <citation type="journal article" date="2014" name="Int. J. Syst. Evol. Microbiol.">
        <title>Complete genome sequence of Corynebacterium casei LMG S-19264T (=DSM 44701T), isolated from a smear-ripened cheese.</title>
        <authorList>
            <consortium name="US DOE Joint Genome Institute (JGI-PGF)"/>
            <person name="Walter F."/>
            <person name="Albersmeier A."/>
            <person name="Kalinowski J."/>
            <person name="Ruckert C."/>
        </authorList>
    </citation>
    <scope>NUCLEOTIDE SEQUENCE</scope>
    <source>
        <strain evidence="11">CGMCC 1.15478</strain>
    </source>
</reference>
<feature type="compositionally biased region" description="Basic and acidic residues" evidence="10">
    <location>
        <begin position="43"/>
        <end position="58"/>
    </location>
</feature>
<protein>
    <recommendedName>
        <fullName evidence="9">Sec-independent protein translocase protein TatA</fullName>
    </recommendedName>
</protein>
<dbReference type="NCBIfam" id="NF001854">
    <property type="entry name" value="PRK00575.1"/>
    <property type="match status" value="1"/>
</dbReference>
<evidence type="ECO:0000256" key="10">
    <source>
        <dbReference type="SAM" id="MobiDB-lite"/>
    </source>
</evidence>
<evidence type="ECO:0000313" key="12">
    <source>
        <dbReference type="Proteomes" id="UP000641514"/>
    </source>
</evidence>
<keyword evidence="12" id="KW-1185">Reference proteome</keyword>
<evidence type="ECO:0000256" key="6">
    <source>
        <dbReference type="ARBA" id="ARBA00022989"/>
    </source>
</evidence>
<name>A0A916U0Z0_9ACTN</name>
<dbReference type="Pfam" id="PF02416">
    <property type="entry name" value="TatA_B_E"/>
    <property type="match status" value="1"/>
</dbReference>
<dbReference type="GO" id="GO:0033281">
    <property type="term" value="C:TAT protein transport complex"/>
    <property type="evidence" value="ECO:0007669"/>
    <property type="project" value="UniProtKB-UniRule"/>
</dbReference>
<keyword evidence="7 9" id="KW-0811">Translocation</keyword>
<gene>
    <name evidence="9" type="primary">tatA</name>
    <name evidence="11" type="ORF">GCM10011410_03220</name>
</gene>